<dbReference type="Pfam" id="PF01490">
    <property type="entry name" value="Aa_trans"/>
    <property type="match status" value="1"/>
</dbReference>
<feature type="region of interest" description="Disordered" evidence="8">
    <location>
        <begin position="488"/>
        <end position="513"/>
    </location>
</feature>
<keyword evidence="6 9" id="KW-1133">Transmembrane helix</keyword>
<dbReference type="PANTHER" id="PTHR22950">
    <property type="entry name" value="AMINO ACID TRANSPORTER"/>
    <property type="match status" value="1"/>
</dbReference>
<dbReference type="Gene3D" id="1.20.1740.10">
    <property type="entry name" value="Amino acid/polyamine transporter I"/>
    <property type="match status" value="1"/>
</dbReference>
<organism evidence="11 12">
    <name type="scientific">Ceriporiopsis subvermispora (strain B)</name>
    <name type="common">White-rot fungus</name>
    <name type="synonym">Gelatoporia subvermispora</name>
    <dbReference type="NCBI Taxonomy" id="914234"/>
    <lineage>
        <taxon>Eukaryota</taxon>
        <taxon>Fungi</taxon>
        <taxon>Dikarya</taxon>
        <taxon>Basidiomycota</taxon>
        <taxon>Agaricomycotina</taxon>
        <taxon>Agaricomycetes</taxon>
        <taxon>Polyporales</taxon>
        <taxon>Gelatoporiaceae</taxon>
        <taxon>Gelatoporia</taxon>
    </lineage>
</organism>
<dbReference type="InterPro" id="IPR013057">
    <property type="entry name" value="AA_transpt_TM"/>
</dbReference>
<feature type="transmembrane region" description="Helical" evidence="9">
    <location>
        <begin position="227"/>
        <end position="249"/>
    </location>
</feature>
<dbReference type="OrthoDB" id="655540at2759"/>
<evidence type="ECO:0000256" key="4">
    <source>
        <dbReference type="ARBA" id="ARBA00022692"/>
    </source>
</evidence>
<feature type="transmembrane region" description="Helical" evidence="9">
    <location>
        <begin position="577"/>
        <end position="599"/>
    </location>
</feature>
<evidence type="ECO:0000256" key="9">
    <source>
        <dbReference type="SAM" id="Phobius"/>
    </source>
</evidence>
<keyword evidence="4 9" id="KW-0812">Transmembrane</keyword>
<protein>
    <recommendedName>
        <fullName evidence="10">Amino acid transporter transmembrane domain-containing protein</fullName>
    </recommendedName>
</protein>
<evidence type="ECO:0000313" key="11">
    <source>
        <dbReference type="EMBL" id="EMD41799.1"/>
    </source>
</evidence>
<comment type="subcellular location">
    <subcellularLocation>
        <location evidence="1">Membrane</location>
        <topology evidence="1">Multi-pass membrane protein</topology>
    </subcellularLocation>
</comment>
<feature type="transmembrane region" description="Helical" evidence="9">
    <location>
        <begin position="547"/>
        <end position="565"/>
    </location>
</feature>
<sequence>MSSLPATFNFGSLHSTVSVRDAIASYRRAQGYLSDAAAVSISAPSDGEGSERNSLNDEELETGIGSRAAVPQGAAFQGISSLQWDEDLPPSPSGASRGGLAALRHTSQQYAAATESLSTKAKERTPLLKKATSTSILEGQAAGKRADYTRVAPSTRVARVAPRNSRTDIPKSTVEDPHTGVTKLERYNYGGQSTFGQTLFNSIAILFGIGMLSEPLAFAYAGWIGGAILITFYGCVTCYTAKLLARIILADPRLKTYSDIGRKAFGPRSVPVISFLFCLELFTVSVALITLYADSLHAVLPSHSVNTYKLLGFVILVPTVLMPLSVLSYASILGLLSTLLIIAVILVDGLSKYDPPGSLWSHMPTNMSFQGWSELGISFGLFMAGFSGHAVIPSLARDMIDPSQFDTMIDYAFVIASAIYATIGVAGYLMFGNDVSDEFSQDLIKYSIYPSLNKVALWGLVLTPLSKFALSTRPLNIMLEVMLGIDTSTRPSEDHTTKPPTSDSDSDARTPSTARPALKRAFTVVERVVFTMLSTAVSILVPEFGSMMAFLGAFSAFIICVIGPVSAQIALTGRCSVWDASLLASGIVMASWGTFAALWSPT</sequence>
<gene>
    <name evidence="11" type="ORF">CERSUDRAFT_110364</name>
</gene>
<evidence type="ECO:0000256" key="8">
    <source>
        <dbReference type="SAM" id="MobiDB-lite"/>
    </source>
</evidence>
<keyword evidence="12" id="KW-1185">Reference proteome</keyword>
<name>M2PY19_CERS8</name>
<keyword evidence="5" id="KW-0029">Amino-acid transport</keyword>
<feature type="region of interest" description="Disordered" evidence="8">
    <location>
        <begin position="157"/>
        <end position="177"/>
    </location>
</feature>
<feature type="transmembrane region" description="Helical" evidence="9">
    <location>
        <begin position="371"/>
        <end position="396"/>
    </location>
</feature>
<dbReference type="EMBL" id="KB445791">
    <property type="protein sequence ID" value="EMD41799.1"/>
    <property type="molecule type" value="Genomic_DNA"/>
</dbReference>
<reference evidence="11 12" key="1">
    <citation type="journal article" date="2012" name="Proc. Natl. Acad. Sci. U.S.A.">
        <title>Comparative genomics of Ceriporiopsis subvermispora and Phanerochaete chrysosporium provide insight into selective ligninolysis.</title>
        <authorList>
            <person name="Fernandez-Fueyo E."/>
            <person name="Ruiz-Duenas F.J."/>
            <person name="Ferreira P."/>
            <person name="Floudas D."/>
            <person name="Hibbett D.S."/>
            <person name="Canessa P."/>
            <person name="Larrondo L.F."/>
            <person name="James T.Y."/>
            <person name="Seelenfreund D."/>
            <person name="Lobos S."/>
            <person name="Polanco R."/>
            <person name="Tello M."/>
            <person name="Honda Y."/>
            <person name="Watanabe T."/>
            <person name="Watanabe T."/>
            <person name="Ryu J.S."/>
            <person name="Kubicek C.P."/>
            <person name="Schmoll M."/>
            <person name="Gaskell J."/>
            <person name="Hammel K.E."/>
            <person name="St John F.J."/>
            <person name="Vanden Wymelenberg A."/>
            <person name="Sabat G."/>
            <person name="Splinter BonDurant S."/>
            <person name="Syed K."/>
            <person name="Yadav J.S."/>
            <person name="Doddapaneni H."/>
            <person name="Subramanian V."/>
            <person name="Lavin J.L."/>
            <person name="Oguiza J.A."/>
            <person name="Perez G."/>
            <person name="Pisabarro A.G."/>
            <person name="Ramirez L."/>
            <person name="Santoyo F."/>
            <person name="Master E."/>
            <person name="Coutinho P.M."/>
            <person name="Henrissat B."/>
            <person name="Lombard V."/>
            <person name="Magnuson J.K."/>
            <person name="Kuees U."/>
            <person name="Hori C."/>
            <person name="Igarashi K."/>
            <person name="Samejima M."/>
            <person name="Held B.W."/>
            <person name="Barry K.W."/>
            <person name="LaButti K.M."/>
            <person name="Lapidus A."/>
            <person name="Lindquist E.A."/>
            <person name="Lucas S.M."/>
            <person name="Riley R."/>
            <person name="Salamov A.A."/>
            <person name="Hoffmeister D."/>
            <person name="Schwenk D."/>
            <person name="Hadar Y."/>
            <person name="Yarden O."/>
            <person name="de Vries R.P."/>
            <person name="Wiebenga A."/>
            <person name="Stenlid J."/>
            <person name="Eastwood D."/>
            <person name="Grigoriev I.V."/>
            <person name="Berka R.M."/>
            <person name="Blanchette R.A."/>
            <person name="Kersten P."/>
            <person name="Martinez A.T."/>
            <person name="Vicuna R."/>
            <person name="Cullen D."/>
        </authorList>
    </citation>
    <scope>NUCLEOTIDE SEQUENCE [LARGE SCALE GENOMIC DNA]</scope>
    <source>
        <strain evidence="11 12">B</strain>
    </source>
</reference>
<keyword evidence="3" id="KW-0813">Transport</keyword>
<dbReference type="GO" id="GO:0005774">
    <property type="term" value="C:vacuolar membrane"/>
    <property type="evidence" value="ECO:0007669"/>
    <property type="project" value="TreeGrafter"/>
</dbReference>
<dbReference type="Proteomes" id="UP000016930">
    <property type="component" value="Unassembled WGS sequence"/>
</dbReference>
<evidence type="ECO:0000256" key="5">
    <source>
        <dbReference type="ARBA" id="ARBA00022970"/>
    </source>
</evidence>
<feature type="compositionally biased region" description="Polar residues" evidence="8">
    <location>
        <begin position="498"/>
        <end position="513"/>
    </location>
</feature>
<dbReference type="AlphaFoldDB" id="M2PY19"/>
<evidence type="ECO:0000256" key="3">
    <source>
        <dbReference type="ARBA" id="ARBA00022448"/>
    </source>
</evidence>
<evidence type="ECO:0000256" key="2">
    <source>
        <dbReference type="ARBA" id="ARBA00008066"/>
    </source>
</evidence>
<feature type="transmembrane region" description="Helical" evidence="9">
    <location>
        <begin position="408"/>
        <end position="431"/>
    </location>
</feature>
<dbReference type="HOGENOM" id="CLU_009646_8_0_1"/>
<feature type="transmembrane region" description="Helical" evidence="9">
    <location>
        <begin position="332"/>
        <end position="351"/>
    </location>
</feature>
<comment type="similarity">
    <text evidence="2">Belongs to the amino acid/polyamine transporter 2 family.</text>
</comment>
<accession>M2PY19</accession>
<evidence type="ECO:0000256" key="1">
    <source>
        <dbReference type="ARBA" id="ARBA00004141"/>
    </source>
</evidence>
<feature type="domain" description="Amino acid transporter transmembrane" evidence="10">
    <location>
        <begin position="192"/>
        <end position="581"/>
    </location>
</feature>
<evidence type="ECO:0000313" key="12">
    <source>
        <dbReference type="Proteomes" id="UP000016930"/>
    </source>
</evidence>
<dbReference type="GO" id="GO:0015179">
    <property type="term" value="F:L-amino acid transmembrane transporter activity"/>
    <property type="evidence" value="ECO:0007669"/>
    <property type="project" value="TreeGrafter"/>
</dbReference>
<proteinExistence type="inferred from homology"/>
<evidence type="ECO:0000256" key="6">
    <source>
        <dbReference type="ARBA" id="ARBA00022989"/>
    </source>
</evidence>
<dbReference type="STRING" id="914234.M2PY19"/>
<evidence type="ECO:0000256" key="7">
    <source>
        <dbReference type="ARBA" id="ARBA00023136"/>
    </source>
</evidence>
<feature type="transmembrane region" description="Helical" evidence="9">
    <location>
        <begin position="270"/>
        <end position="293"/>
    </location>
</feature>
<feature type="transmembrane region" description="Helical" evidence="9">
    <location>
        <begin position="305"/>
        <end position="325"/>
    </location>
</feature>
<dbReference type="PANTHER" id="PTHR22950:SF692">
    <property type="entry name" value="TRANSMEMBRANE AMINO ACID TRANSPORTER FAMILY PROTEIN"/>
    <property type="match status" value="1"/>
</dbReference>
<feature type="compositionally biased region" description="Basic and acidic residues" evidence="8">
    <location>
        <begin position="165"/>
        <end position="177"/>
    </location>
</feature>
<keyword evidence="7 9" id="KW-0472">Membrane</keyword>
<evidence type="ECO:0000259" key="10">
    <source>
        <dbReference type="Pfam" id="PF01490"/>
    </source>
</evidence>